<evidence type="ECO:0000313" key="2">
    <source>
        <dbReference type="EMBL" id="CDW97961.1"/>
    </source>
</evidence>
<evidence type="ECO:0000256" key="1">
    <source>
        <dbReference type="SAM" id="MobiDB-lite"/>
    </source>
</evidence>
<dbReference type="AlphaFoldDB" id="A0A0F7S6H5"/>
<proteinExistence type="predicted"/>
<feature type="non-terminal residue" evidence="2">
    <location>
        <position position="75"/>
    </location>
</feature>
<keyword evidence="3" id="KW-1185">Reference proteome</keyword>
<name>A0A0F7S6H5_9BASI</name>
<evidence type="ECO:0000313" key="3">
    <source>
        <dbReference type="Proteomes" id="UP000242770"/>
    </source>
</evidence>
<organism evidence="2 3">
    <name type="scientific">Sporisorium scitamineum</name>
    <dbReference type="NCBI Taxonomy" id="49012"/>
    <lineage>
        <taxon>Eukaryota</taxon>
        <taxon>Fungi</taxon>
        <taxon>Dikarya</taxon>
        <taxon>Basidiomycota</taxon>
        <taxon>Ustilaginomycotina</taxon>
        <taxon>Ustilaginomycetes</taxon>
        <taxon>Ustilaginales</taxon>
        <taxon>Ustilaginaceae</taxon>
        <taxon>Sporisorium</taxon>
    </lineage>
</organism>
<reference evidence="3" key="1">
    <citation type="submission" date="2014-06" db="EMBL/GenBank/DDBJ databases">
        <authorList>
            <person name="Berkman P.J."/>
        </authorList>
    </citation>
    <scope>NUCLEOTIDE SEQUENCE [LARGE SCALE GENOMIC DNA]</scope>
</reference>
<accession>A0A0F7S6H5</accession>
<gene>
    <name evidence="2" type="primary">SSCI44100.1</name>
</gene>
<feature type="non-terminal residue" evidence="2">
    <location>
        <position position="1"/>
    </location>
</feature>
<dbReference type="EMBL" id="CCFA01002650">
    <property type="protein sequence ID" value="CDW97961.1"/>
    <property type="molecule type" value="Genomic_DNA"/>
</dbReference>
<feature type="region of interest" description="Disordered" evidence="1">
    <location>
        <begin position="1"/>
        <end position="22"/>
    </location>
</feature>
<protein>
    <submittedName>
        <fullName evidence="2">Uncharacterized protein</fullName>
    </submittedName>
</protein>
<dbReference type="Proteomes" id="UP000242770">
    <property type="component" value="Unassembled WGS sequence"/>
</dbReference>
<sequence length="75" mass="8543">PRDRRTSASRPPPLHRPHHPHFLTLRAASAHTTLRRTHAVRLGLAGRIQRASRHTLHLGFLSFRTFPQPPPQTPP</sequence>